<accession>A0ABV3Z916</accession>
<evidence type="ECO:0000313" key="3">
    <source>
        <dbReference type="Proteomes" id="UP001560685"/>
    </source>
</evidence>
<dbReference type="Proteomes" id="UP001560685">
    <property type="component" value="Unassembled WGS sequence"/>
</dbReference>
<evidence type="ECO:0000256" key="1">
    <source>
        <dbReference type="SAM" id="MobiDB-lite"/>
    </source>
</evidence>
<reference evidence="2 3" key="1">
    <citation type="submission" date="2024-05" db="EMBL/GenBank/DDBJ databases">
        <title>Three bacterial strains, DH-69, EH-24, and ECK-19 isolated from coastal sediments.</title>
        <authorList>
            <person name="Ye Y.-Q."/>
            <person name="Du Z.-J."/>
        </authorList>
    </citation>
    <scope>NUCLEOTIDE SEQUENCE [LARGE SCALE GENOMIC DNA]</scope>
    <source>
        <strain evidence="2 3">ECK-19</strain>
    </source>
</reference>
<gene>
    <name evidence="2" type="ORF">ABFZ84_14085</name>
</gene>
<name>A0ABV3Z916_9PROT</name>
<protein>
    <submittedName>
        <fullName evidence="2">DUF2497 domain-containing protein</fullName>
    </submittedName>
</protein>
<organism evidence="2 3">
    <name type="scientific">Hyphococcus lacteus</name>
    <dbReference type="NCBI Taxonomy" id="3143536"/>
    <lineage>
        <taxon>Bacteria</taxon>
        <taxon>Pseudomonadati</taxon>
        <taxon>Pseudomonadota</taxon>
        <taxon>Alphaproteobacteria</taxon>
        <taxon>Parvularculales</taxon>
        <taxon>Parvularculaceae</taxon>
        <taxon>Hyphococcus</taxon>
    </lineage>
</organism>
<comment type="caution">
    <text evidence="2">The sequence shown here is derived from an EMBL/GenBank/DDBJ whole genome shotgun (WGS) entry which is preliminary data.</text>
</comment>
<evidence type="ECO:0000313" key="2">
    <source>
        <dbReference type="EMBL" id="MEX6634677.1"/>
    </source>
</evidence>
<dbReference type="EMBL" id="JBEHZE010000002">
    <property type="protein sequence ID" value="MEX6634677.1"/>
    <property type="molecule type" value="Genomic_DNA"/>
</dbReference>
<keyword evidence="3" id="KW-1185">Reference proteome</keyword>
<dbReference type="InterPro" id="IPR019632">
    <property type="entry name" value="DUF2497"/>
</dbReference>
<dbReference type="Pfam" id="PF10691">
    <property type="entry name" value="DUF2497"/>
    <property type="match status" value="1"/>
</dbReference>
<proteinExistence type="predicted"/>
<feature type="region of interest" description="Disordered" evidence="1">
    <location>
        <begin position="1"/>
        <end position="75"/>
    </location>
</feature>
<dbReference type="RefSeq" id="WP_369314718.1">
    <property type="nucleotide sequence ID" value="NZ_JBEHZE010000002.1"/>
</dbReference>
<sequence length="166" mass="18529">MENAQPEPSMEEILASIRRIISEDEEEQAPPTKPVEAKKPELTLKAAPQAAEETSSTVTPIKAEEPQKPTASDDEGIEMIKQNMAEAMEQDADEEILDQATADVASQAFHNLSQSVRISEGPGRTLEDIVVEMLRPMVKEWLDANLPAIVEEKVEEEVQRVARRRR</sequence>